<dbReference type="CDD" id="cd07436">
    <property type="entry name" value="PHP_PolX"/>
    <property type="match status" value="1"/>
</dbReference>
<dbReference type="PIRSF" id="PIRSF005047">
    <property type="entry name" value="UCP005047_YshC"/>
    <property type="match status" value="1"/>
</dbReference>
<dbReference type="EMBL" id="LOPW02000022">
    <property type="protein sequence ID" value="POG53595.1"/>
    <property type="molecule type" value="Genomic_DNA"/>
</dbReference>
<dbReference type="SMART" id="SM00481">
    <property type="entry name" value="POLIIIAc"/>
    <property type="match status" value="1"/>
</dbReference>
<evidence type="ECO:0000256" key="17">
    <source>
        <dbReference type="ARBA" id="ARBA00035726"/>
    </source>
</evidence>
<proteinExistence type="predicted"/>
<evidence type="ECO:0000256" key="2">
    <source>
        <dbReference type="ARBA" id="ARBA00004496"/>
    </source>
</evidence>
<dbReference type="GO" id="GO:0042578">
    <property type="term" value="F:phosphoric ester hydrolase activity"/>
    <property type="evidence" value="ECO:0007669"/>
    <property type="project" value="TreeGrafter"/>
</dbReference>
<keyword evidence="25" id="KW-0269">Exonuclease</keyword>
<dbReference type="Pfam" id="PF14520">
    <property type="entry name" value="HHH_5"/>
    <property type="match status" value="1"/>
</dbReference>
<evidence type="ECO:0000256" key="15">
    <source>
        <dbReference type="ARBA" id="ARBA00023204"/>
    </source>
</evidence>
<dbReference type="SUPFAM" id="SSF81301">
    <property type="entry name" value="Nucleotidyltransferase"/>
    <property type="match status" value="1"/>
</dbReference>
<name>A0A2P4NKC8_9EURY</name>
<evidence type="ECO:0000256" key="16">
    <source>
        <dbReference type="ARBA" id="ARBA00035717"/>
    </source>
</evidence>
<evidence type="ECO:0000256" key="18">
    <source>
        <dbReference type="ARBA" id="ARBA00044632"/>
    </source>
</evidence>
<dbReference type="PANTHER" id="PTHR36928">
    <property type="entry name" value="PHOSPHATASE YCDX-RELATED"/>
    <property type="match status" value="1"/>
</dbReference>
<evidence type="ECO:0000256" key="14">
    <source>
        <dbReference type="ARBA" id="ARBA00023053"/>
    </source>
</evidence>
<keyword evidence="10" id="KW-0235">DNA replication</keyword>
<feature type="domain" description="Polymerase/histidinol phosphatase N-terminal" evidence="23">
    <location>
        <begin position="350"/>
        <end position="430"/>
    </location>
</feature>
<feature type="domain" description="Helix-hairpin-helix DNA-binding motif class 1" evidence="22">
    <location>
        <begin position="53"/>
        <end position="72"/>
    </location>
</feature>
<sequence length="583" mass="62877">MSRNDEIASLLEEFADLLEAKDVAYKPSSYRRAAENVREHPKPVEELAAEGEDAVQEIDRVGDAIASKIVEYVETGRIEELEDLREDLPVDMAGLTSVEGVGPKTVGKLYEALGVADLDDLEAAARDGQIQEVKGFGAKTEANILDGIEFAREATGRELLGKARPVADDLLAYLGGHDAVGRVEPAGSMRRWRETVGDIDVLAESADAEAVIDRFLAWDLVGDTIEAGEQKASVRVNGMRVDLRVVAPAEYGAALQYFTGSKDHNVHLRNIAIDRGLKMNEYGMFDISDVDDPDDGPRAGTRVAGDTEESMYAALDLPLVPPEMREDTGEIERAAEGDLPDLLAEGDLRGDLHTHTDWSDGDNTIAEMVAAAAERGYDYHAVTDHATGPGMVGGVGVEDDDLLDQLDEVRDVAEDADIAVFTGVEANIDAEGGISVADDVLDQLDVVVASPHSALDQDRETATERLVTAMEHPAVNILGHPTGRLINQRPGLPLDYERLAEAAVDNGVALELNASPYRLDLNGEALKIAVEAGATVVIDTDAHRPGELDHARYGVHTARRGWVETADVLNARSVEELSDFLRD</sequence>
<dbReference type="EC" id="4.2.99.18" evidence="4"/>
<dbReference type="InterPro" id="IPR003141">
    <property type="entry name" value="Pol/His_phosphatase_N"/>
</dbReference>
<dbReference type="InterPro" id="IPR002054">
    <property type="entry name" value="DNA-dir_DNA_pol_X"/>
</dbReference>
<dbReference type="GO" id="GO:0008270">
    <property type="term" value="F:zinc ion binding"/>
    <property type="evidence" value="ECO:0007669"/>
    <property type="project" value="TreeGrafter"/>
</dbReference>
<dbReference type="Gene3D" id="1.10.150.20">
    <property type="entry name" value="5' to 3' exonuclease, C-terminal subdomain"/>
    <property type="match status" value="1"/>
</dbReference>
<evidence type="ECO:0000256" key="19">
    <source>
        <dbReference type="ARBA" id="ARBA00044678"/>
    </source>
</evidence>
<dbReference type="GO" id="GO:0003677">
    <property type="term" value="F:DNA binding"/>
    <property type="evidence" value="ECO:0007669"/>
    <property type="project" value="InterPro"/>
</dbReference>
<dbReference type="Gene3D" id="3.30.460.10">
    <property type="entry name" value="Beta Polymerase, domain 2"/>
    <property type="match status" value="1"/>
</dbReference>
<evidence type="ECO:0000256" key="20">
    <source>
        <dbReference type="ARBA" id="ARBA00045548"/>
    </source>
</evidence>
<dbReference type="PANTHER" id="PTHR36928:SF1">
    <property type="entry name" value="PHOSPHATASE YCDX-RELATED"/>
    <property type="match status" value="1"/>
</dbReference>
<dbReference type="InterPro" id="IPR002008">
    <property type="entry name" value="DNA_pol_X_beta-like"/>
</dbReference>
<organism evidence="25 26">
    <name type="scientific">Haloferax marisrubri</name>
    <dbReference type="NCBI Taxonomy" id="1544719"/>
    <lineage>
        <taxon>Archaea</taxon>
        <taxon>Methanobacteriati</taxon>
        <taxon>Methanobacteriota</taxon>
        <taxon>Stenosarchaea group</taxon>
        <taxon>Halobacteria</taxon>
        <taxon>Halobacteriales</taxon>
        <taxon>Haloferacaceae</taxon>
        <taxon>Haloferax</taxon>
    </lineage>
</organism>
<dbReference type="NCBIfam" id="NF006375">
    <property type="entry name" value="PRK08609.1"/>
    <property type="match status" value="1"/>
</dbReference>
<dbReference type="OrthoDB" id="8999at2157"/>
<evidence type="ECO:0000256" key="8">
    <source>
        <dbReference type="ARBA" id="ARBA00022679"/>
    </source>
</evidence>
<dbReference type="SMART" id="SM00278">
    <property type="entry name" value="HhH1"/>
    <property type="match status" value="3"/>
</dbReference>
<feature type="domain" description="Helix-hairpin-helix DNA-binding motif class 1" evidence="22">
    <location>
        <begin position="93"/>
        <end position="112"/>
    </location>
</feature>
<evidence type="ECO:0000256" key="21">
    <source>
        <dbReference type="ARBA" id="ARBA00049244"/>
    </source>
</evidence>
<dbReference type="Gene3D" id="1.10.150.110">
    <property type="entry name" value="DNA polymerase beta, N-terminal domain-like"/>
    <property type="match status" value="1"/>
</dbReference>
<dbReference type="InterPro" id="IPR003583">
    <property type="entry name" value="Hlx-hairpin-Hlx_DNA-bd_motif"/>
</dbReference>
<dbReference type="GO" id="GO:0003887">
    <property type="term" value="F:DNA-directed DNA polymerase activity"/>
    <property type="evidence" value="ECO:0007669"/>
    <property type="project" value="UniProtKB-KW"/>
</dbReference>
<dbReference type="InterPro" id="IPR050243">
    <property type="entry name" value="PHP_phosphatase"/>
</dbReference>
<feature type="domain" description="Helix-hairpin-helix DNA-binding motif class 1" evidence="22">
    <location>
        <begin position="128"/>
        <end position="147"/>
    </location>
</feature>
<evidence type="ECO:0000256" key="6">
    <source>
        <dbReference type="ARBA" id="ARBA00022481"/>
    </source>
</evidence>
<evidence type="ECO:0000313" key="26">
    <source>
        <dbReference type="Proteomes" id="UP000053621"/>
    </source>
</evidence>
<comment type="cofactor">
    <cofactor evidence="1">
        <name>Mg(2+)</name>
        <dbReference type="ChEBI" id="CHEBI:18420"/>
    </cofactor>
</comment>
<comment type="catalytic activity">
    <reaction evidence="21">
        <text>DNA(n) + a 2'-deoxyribonucleoside 5'-triphosphate = DNA(n+1) + diphosphate</text>
        <dbReference type="Rhea" id="RHEA:22508"/>
        <dbReference type="Rhea" id="RHEA-COMP:17339"/>
        <dbReference type="Rhea" id="RHEA-COMP:17340"/>
        <dbReference type="ChEBI" id="CHEBI:33019"/>
        <dbReference type="ChEBI" id="CHEBI:61560"/>
        <dbReference type="ChEBI" id="CHEBI:173112"/>
        <dbReference type="EC" id="2.7.7.7"/>
    </reaction>
</comment>
<keyword evidence="13" id="KW-0239">DNA-directed DNA polymerase</keyword>
<evidence type="ECO:0000256" key="5">
    <source>
        <dbReference type="ARBA" id="ARBA00020020"/>
    </source>
</evidence>
<dbReference type="GO" id="GO:0005829">
    <property type="term" value="C:cytosol"/>
    <property type="evidence" value="ECO:0007669"/>
    <property type="project" value="TreeGrafter"/>
</dbReference>
<dbReference type="Pfam" id="PF14791">
    <property type="entry name" value="DNA_pol_B_thumb"/>
    <property type="match status" value="1"/>
</dbReference>
<evidence type="ECO:0000256" key="1">
    <source>
        <dbReference type="ARBA" id="ARBA00001946"/>
    </source>
</evidence>
<evidence type="ECO:0000256" key="9">
    <source>
        <dbReference type="ARBA" id="ARBA00022695"/>
    </source>
</evidence>
<dbReference type="EC" id="2.7.7.7" evidence="3"/>
<keyword evidence="7" id="KW-0237">DNA synthesis</keyword>
<comment type="function">
    <text evidence="20">Repair polymerase that plays a key role in base-excision repair. During this process, the damaged base is excised by specific DNA glycosylases, the DNA backbone is nicked at the abasic site by an apurinic/apyrimidic (AP) endonuclease, and POLB removes 5'-deoxyribose-phosphate from the preincised AP site acting as a 5'-deoxyribose-phosphate lyase (5'-dRP lyase); through its DNA polymerase activity, it adds one nucleotide to the 3' end of the arising single-nucleotide gap. Conducts 'gap-filling' DNA synthesis in a stepwise distributive fashion rather than in a processive fashion as for other DNA polymerases. It is also able to cleave sugar-phosphate bonds 3' to an intact AP site, acting as an AP lyase.</text>
</comment>
<keyword evidence="8" id="KW-0808">Transferase</keyword>
<comment type="caution">
    <text evidence="25">The sequence shown here is derived from an EMBL/GenBank/DDBJ whole genome shotgun (WGS) entry which is preliminary data.</text>
</comment>
<evidence type="ECO:0000259" key="24">
    <source>
        <dbReference type="SMART" id="SM00483"/>
    </source>
</evidence>
<dbReference type="RefSeq" id="WP_058568428.1">
    <property type="nucleotide sequence ID" value="NZ_LOPW02000022.1"/>
</dbReference>
<comment type="catalytic activity">
    <reaction evidence="18">
        <text>2'-deoxyribonucleotide-(2'-deoxyribose 5'-phosphate)-2'-deoxyribonucleotide-DNA = a 3'-end 2'-deoxyribonucleotide-(2,3-dehydro-2,3-deoxyribose 5'-phosphate)-DNA + a 5'-end 5'-phospho-2'-deoxyribonucleoside-DNA + H(+)</text>
        <dbReference type="Rhea" id="RHEA:66592"/>
        <dbReference type="Rhea" id="RHEA-COMP:13180"/>
        <dbReference type="Rhea" id="RHEA-COMP:16897"/>
        <dbReference type="Rhea" id="RHEA-COMP:17067"/>
        <dbReference type="ChEBI" id="CHEBI:15378"/>
        <dbReference type="ChEBI" id="CHEBI:136412"/>
        <dbReference type="ChEBI" id="CHEBI:157695"/>
        <dbReference type="ChEBI" id="CHEBI:167181"/>
        <dbReference type="EC" id="4.2.99.18"/>
    </reaction>
</comment>
<dbReference type="GO" id="GO:0004527">
    <property type="term" value="F:exonuclease activity"/>
    <property type="evidence" value="ECO:0007669"/>
    <property type="project" value="UniProtKB-KW"/>
</dbReference>
<keyword evidence="9" id="KW-0548">Nucleotidyltransferase</keyword>
<dbReference type="SMART" id="SM00483">
    <property type="entry name" value="POLXc"/>
    <property type="match status" value="1"/>
</dbReference>
<accession>A0A2P4NKC8</accession>
<keyword evidence="11" id="KW-0227">DNA damage</keyword>
<dbReference type="InterPro" id="IPR027421">
    <property type="entry name" value="DNA_pol_lamdba_lyase_dom_sf"/>
</dbReference>
<evidence type="ECO:0000256" key="12">
    <source>
        <dbReference type="ARBA" id="ARBA00022843"/>
    </source>
</evidence>
<evidence type="ECO:0000256" key="4">
    <source>
        <dbReference type="ARBA" id="ARBA00012720"/>
    </source>
</evidence>
<comment type="catalytic activity">
    <reaction evidence="19">
        <text>a 5'-end 2'-deoxyribose-2'-deoxyribonucleotide-DNA = (2E,4S)-4-hydroxypenten-2-al-5-phosphate + a 5'-end 5'-phospho-2'-deoxyribonucleoside-DNA + H(+)</text>
        <dbReference type="Rhea" id="RHEA:76255"/>
        <dbReference type="Rhea" id="RHEA-COMP:13180"/>
        <dbReference type="Rhea" id="RHEA-COMP:18657"/>
        <dbReference type="ChEBI" id="CHEBI:15378"/>
        <dbReference type="ChEBI" id="CHEBI:136412"/>
        <dbReference type="ChEBI" id="CHEBI:195194"/>
        <dbReference type="ChEBI" id="CHEBI:195195"/>
    </reaction>
</comment>
<evidence type="ECO:0000313" key="25">
    <source>
        <dbReference type="EMBL" id="POG53595.1"/>
    </source>
</evidence>
<dbReference type="GO" id="GO:0140078">
    <property type="term" value="F:class I DNA-(apurinic or apyrimidinic site) endonuclease activity"/>
    <property type="evidence" value="ECO:0007669"/>
    <property type="project" value="UniProtKB-EC"/>
</dbReference>
<dbReference type="InterPro" id="IPR037160">
    <property type="entry name" value="DNA_Pol_thumb_sf"/>
</dbReference>
<feature type="domain" description="DNA-directed DNA polymerase X" evidence="24">
    <location>
        <begin position="1"/>
        <end position="326"/>
    </location>
</feature>
<dbReference type="SUPFAM" id="SSF47802">
    <property type="entry name" value="DNA polymerase beta, N-terminal domain-like"/>
    <property type="match status" value="1"/>
</dbReference>
<evidence type="ECO:0000256" key="11">
    <source>
        <dbReference type="ARBA" id="ARBA00022763"/>
    </source>
</evidence>
<dbReference type="CDD" id="cd00141">
    <property type="entry name" value="NT_POLXc"/>
    <property type="match status" value="1"/>
</dbReference>
<dbReference type="Gene3D" id="3.30.210.10">
    <property type="entry name" value="DNA polymerase, thumb domain"/>
    <property type="match status" value="1"/>
</dbReference>
<evidence type="ECO:0000256" key="13">
    <source>
        <dbReference type="ARBA" id="ARBA00022932"/>
    </source>
</evidence>
<dbReference type="Pfam" id="PF02811">
    <property type="entry name" value="PHP"/>
    <property type="match status" value="1"/>
</dbReference>
<keyword evidence="25" id="KW-0540">Nuclease</keyword>
<protein>
    <recommendedName>
        <fullName evidence="5">DNA polymerase beta</fullName>
        <ecNumber evidence="3">2.7.7.7</ecNumber>
        <ecNumber evidence="4">4.2.99.18</ecNumber>
    </recommendedName>
    <alternativeName>
        <fullName evidence="16">5'-deoxyribose-phosphate lyase</fullName>
    </alternativeName>
    <alternativeName>
        <fullName evidence="17">AP lyase</fullName>
    </alternativeName>
</protein>
<dbReference type="AlphaFoldDB" id="A0A2P4NKC8"/>
<dbReference type="Pfam" id="PF14716">
    <property type="entry name" value="HHH_8"/>
    <property type="match status" value="1"/>
</dbReference>
<reference evidence="25" key="1">
    <citation type="submission" date="2017-08" db="EMBL/GenBank/DDBJ databases">
        <title>Haloferax marisrubri sp. nov., isolated from the Discovery deep brine-seawater interface in the Red Sea.</title>
        <authorList>
            <person name="Zhang G."/>
            <person name="Stingl U."/>
        </authorList>
    </citation>
    <scope>NUCLEOTIDE SEQUENCE [LARGE SCALE GENOMIC DNA]</scope>
    <source>
        <strain evidence="25">SB3</strain>
    </source>
</reference>
<dbReference type="InterPro" id="IPR047967">
    <property type="entry name" value="PolX_PHP"/>
</dbReference>
<keyword evidence="26" id="KW-1185">Reference proteome</keyword>
<evidence type="ECO:0000256" key="10">
    <source>
        <dbReference type="ARBA" id="ARBA00022705"/>
    </source>
</evidence>
<evidence type="ECO:0000256" key="7">
    <source>
        <dbReference type="ARBA" id="ARBA00022634"/>
    </source>
</evidence>
<gene>
    <name evidence="25" type="ORF">AUR65_017540</name>
</gene>
<dbReference type="InterPro" id="IPR022311">
    <property type="entry name" value="PolX-like"/>
</dbReference>
<dbReference type="GO" id="GO:0006281">
    <property type="term" value="P:DNA repair"/>
    <property type="evidence" value="ECO:0007669"/>
    <property type="project" value="UniProtKB-KW"/>
</dbReference>
<dbReference type="PRINTS" id="PR00870">
    <property type="entry name" value="DNAPOLXBETA"/>
</dbReference>
<comment type="subcellular location">
    <subcellularLocation>
        <location evidence="2">Cytoplasm</location>
    </subcellularLocation>
</comment>
<evidence type="ECO:0000259" key="22">
    <source>
        <dbReference type="SMART" id="SM00278"/>
    </source>
</evidence>
<dbReference type="Gene3D" id="3.20.20.140">
    <property type="entry name" value="Metal-dependent hydrolases"/>
    <property type="match status" value="1"/>
</dbReference>
<dbReference type="InterPro" id="IPR010996">
    <property type="entry name" value="HHH_MUS81"/>
</dbReference>
<evidence type="ECO:0000256" key="3">
    <source>
        <dbReference type="ARBA" id="ARBA00012417"/>
    </source>
</evidence>
<keyword evidence="25" id="KW-0378">Hydrolase</keyword>
<keyword evidence="6" id="KW-0488">Methylation</keyword>
<dbReference type="Proteomes" id="UP000053621">
    <property type="component" value="Unassembled WGS sequence"/>
</dbReference>
<keyword evidence="15" id="KW-0234">DNA repair</keyword>
<keyword evidence="14" id="KW-0915">Sodium</keyword>
<dbReference type="InterPro" id="IPR004013">
    <property type="entry name" value="PHP_dom"/>
</dbReference>
<dbReference type="InterPro" id="IPR016195">
    <property type="entry name" value="Pol/histidinol_Pase-like"/>
</dbReference>
<dbReference type="InterPro" id="IPR029398">
    <property type="entry name" value="PolB_thumb"/>
</dbReference>
<keyword evidence="12" id="KW-0832">Ubl conjugation</keyword>
<dbReference type="InterPro" id="IPR043519">
    <property type="entry name" value="NT_sf"/>
</dbReference>
<dbReference type="SUPFAM" id="SSF89550">
    <property type="entry name" value="PHP domain-like"/>
    <property type="match status" value="1"/>
</dbReference>
<evidence type="ECO:0000259" key="23">
    <source>
        <dbReference type="SMART" id="SM00481"/>
    </source>
</evidence>